<comment type="similarity">
    <text evidence="1 5">Belongs to the transferase hexapeptide repeat family.</text>
</comment>
<dbReference type="CDD" id="cd03357">
    <property type="entry name" value="LbH_MAT_GAT"/>
    <property type="match status" value="1"/>
</dbReference>
<dbReference type="FunFam" id="2.160.10.10:FF:000025">
    <property type="entry name" value="Hexapeptide-repeat containing-acetyltransferase"/>
    <property type="match status" value="1"/>
</dbReference>
<accession>A0A414NZH4</accession>
<evidence type="ECO:0000256" key="1">
    <source>
        <dbReference type="ARBA" id="ARBA00007274"/>
    </source>
</evidence>
<gene>
    <name evidence="7" type="ORF">DW674_00295</name>
</gene>
<evidence type="ECO:0000313" key="7">
    <source>
        <dbReference type="EMBL" id="RHF53340.1"/>
    </source>
</evidence>
<dbReference type="GO" id="GO:0008870">
    <property type="term" value="F:galactoside O-acetyltransferase activity"/>
    <property type="evidence" value="ECO:0007669"/>
    <property type="project" value="TreeGrafter"/>
</dbReference>
<dbReference type="InterPro" id="IPR024688">
    <property type="entry name" value="Mac_dom"/>
</dbReference>
<keyword evidence="4 5" id="KW-0012">Acyltransferase</keyword>
<sequence>MTTAYEKMMSGEIYWPGDEELMKQQLDCMEKLYDYNMTRPHEWEKRQALLKEMLAEVGEDCYIEPPLHANWGGHHLHLGNLVYANYNLTAVDDGEIFIGDCTMIGPNVTLATPNHPLAPELREKGYQYNLPIHIGKNVWLGAGVIVVPGVTIGDNTVIGAGSVVTRDIPAGVLAFGVPCRVQRELGEQDWEYYYRSKRVPQELLKYRKPGKETEA</sequence>
<name>A0A414NZH4_9FIRM</name>
<protein>
    <recommendedName>
        <fullName evidence="5">Acetyltransferase</fullName>
        <ecNumber evidence="5">2.3.1.-</ecNumber>
    </recommendedName>
</protein>
<proteinExistence type="inferred from homology"/>
<dbReference type="EMBL" id="QRHE01000001">
    <property type="protein sequence ID" value="RHF53340.1"/>
    <property type="molecule type" value="Genomic_DNA"/>
</dbReference>
<dbReference type="Proteomes" id="UP000283442">
    <property type="component" value="Unassembled WGS sequence"/>
</dbReference>
<dbReference type="PROSITE" id="PS00101">
    <property type="entry name" value="HEXAPEP_TRANSFERASES"/>
    <property type="match status" value="1"/>
</dbReference>
<evidence type="ECO:0000256" key="5">
    <source>
        <dbReference type="RuleBase" id="RU367021"/>
    </source>
</evidence>
<evidence type="ECO:0000256" key="3">
    <source>
        <dbReference type="ARBA" id="ARBA00022737"/>
    </source>
</evidence>
<dbReference type="SUPFAM" id="SSF51161">
    <property type="entry name" value="Trimeric LpxA-like enzymes"/>
    <property type="match status" value="1"/>
</dbReference>
<comment type="caution">
    <text evidence="7">The sequence shown here is derived from an EMBL/GenBank/DDBJ whole genome shotgun (WGS) entry which is preliminary data.</text>
</comment>
<dbReference type="Gene3D" id="2.160.10.10">
    <property type="entry name" value="Hexapeptide repeat proteins"/>
    <property type="match status" value="1"/>
</dbReference>
<dbReference type="AlphaFoldDB" id="A0A414NZH4"/>
<dbReference type="Pfam" id="PF12464">
    <property type="entry name" value="Mac"/>
    <property type="match status" value="1"/>
</dbReference>
<evidence type="ECO:0000259" key="6">
    <source>
        <dbReference type="SMART" id="SM01266"/>
    </source>
</evidence>
<evidence type="ECO:0000313" key="8">
    <source>
        <dbReference type="Proteomes" id="UP000283442"/>
    </source>
</evidence>
<dbReference type="OrthoDB" id="9812571at2"/>
<dbReference type="Pfam" id="PF00132">
    <property type="entry name" value="Hexapep"/>
    <property type="match status" value="1"/>
</dbReference>
<feature type="domain" description="Maltose/galactoside acetyltransferase" evidence="6">
    <location>
        <begin position="5"/>
        <end position="59"/>
    </location>
</feature>
<organism evidence="7 8">
    <name type="scientific">Mitsuokella multacida</name>
    <dbReference type="NCBI Taxonomy" id="52226"/>
    <lineage>
        <taxon>Bacteria</taxon>
        <taxon>Bacillati</taxon>
        <taxon>Bacillota</taxon>
        <taxon>Negativicutes</taxon>
        <taxon>Selenomonadales</taxon>
        <taxon>Selenomonadaceae</taxon>
        <taxon>Mitsuokella</taxon>
    </lineage>
</organism>
<dbReference type="EC" id="2.3.1.-" evidence="5"/>
<dbReference type="SMART" id="SM01266">
    <property type="entry name" value="Mac"/>
    <property type="match status" value="1"/>
</dbReference>
<dbReference type="PANTHER" id="PTHR43017:SF1">
    <property type="entry name" value="ACETYLTRANSFERASE YJL218W-RELATED"/>
    <property type="match status" value="1"/>
</dbReference>
<keyword evidence="3" id="KW-0677">Repeat</keyword>
<dbReference type="PANTHER" id="PTHR43017">
    <property type="entry name" value="GALACTOSIDE O-ACETYLTRANSFERASE"/>
    <property type="match status" value="1"/>
</dbReference>
<dbReference type="InterPro" id="IPR039369">
    <property type="entry name" value="LacA-like"/>
</dbReference>
<keyword evidence="2 5" id="KW-0808">Transferase</keyword>
<reference evidence="7 8" key="1">
    <citation type="submission" date="2018-08" db="EMBL/GenBank/DDBJ databases">
        <title>A genome reference for cultivated species of the human gut microbiota.</title>
        <authorList>
            <person name="Zou Y."/>
            <person name="Xue W."/>
            <person name="Luo G."/>
        </authorList>
    </citation>
    <scope>NUCLEOTIDE SEQUENCE [LARGE SCALE GENOMIC DNA]</scope>
    <source>
        <strain evidence="7 8">AM25-21AC</strain>
    </source>
</reference>
<dbReference type="InterPro" id="IPR001451">
    <property type="entry name" value="Hexapep"/>
</dbReference>
<dbReference type="InterPro" id="IPR018357">
    <property type="entry name" value="Hexapep_transf_CS"/>
</dbReference>
<evidence type="ECO:0000256" key="4">
    <source>
        <dbReference type="ARBA" id="ARBA00023315"/>
    </source>
</evidence>
<evidence type="ECO:0000256" key="2">
    <source>
        <dbReference type="ARBA" id="ARBA00022679"/>
    </source>
</evidence>
<dbReference type="InterPro" id="IPR011004">
    <property type="entry name" value="Trimer_LpxA-like_sf"/>
</dbReference>
<dbReference type="RefSeq" id="WP_118174301.1">
    <property type="nucleotide sequence ID" value="NZ_JAQEAO010000016.1"/>
</dbReference>